<evidence type="ECO:0000313" key="3">
    <source>
        <dbReference type="Proteomes" id="UP001430360"/>
    </source>
</evidence>
<evidence type="ECO:0000313" key="2">
    <source>
        <dbReference type="EMBL" id="MCD9098107.1"/>
    </source>
</evidence>
<comment type="caution">
    <text evidence="2">The sequence shown here is derived from an EMBL/GenBank/DDBJ whole genome shotgun (WGS) entry which is preliminary data.</text>
</comment>
<dbReference type="EMBL" id="JAJQKU010000004">
    <property type="protein sequence ID" value="MCD9098107.1"/>
    <property type="molecule type" value="Genomic_DNA"/>
</dbReference>
<proteinExistence type="predicted"/>
<keyword evidence="1" id="KW-1133">Transmembrane helix</keyword>
<reference evidence="2" key="1">
    <citation type="submission" date="2021-12" db="EMBL/GenBank/DDBJ databases">
        <authorList>
            <person name="Ulrich A."/>
        </authorList>
    </citation>
    <scope>NUCLEOTIDE SEQUENCE</scope>
    <source>
        <strain evidence="2">A1P009</strain>
    </source>
</reference>
<gene>
    <name evidence="2" type="ORF">LTT95_14275</name>
</gene>
<name>A0ABS8UGL4_9GAMM</name>
<keyword evidence="1" id="KW-0812">Transmembrane</keyword>
<evidence type="ECO:0000256" key="1">
    <source>
        <dbReference type="SAM" id="Phobius"/>
    </source>
</evidence>
<keyword evidence="1" id="KW-0472">Membrane</keyword>
<feature type="transmembrane region" description="Helical" evidence="1">
    <location>
        <begin position="32"/>
        <end position="53"/>
    </location>
</feature>
<sequence>MTSTIQRGHGFAAAWARTFGTTPDLPKASRGLTATLAVIALLGTGAAAAAWQVNDTKTQQEIKELQNRIGKNGNVIDKLNDVNRKLRVNPRGGTTPEMIATPTGDEALNATQPTASAVGIDQLCTSGAATGLGSSQQQLCKDLANTELAQYRFSMRMFERSKENYDRLKQIEDHRRTLGADDYANIQQNTNELLALTALMDNDRDRYNTYMSAYEARIAHIRNSQAALTRNALKGSGSLSMPIIK</sequence>
<organism evidence="2 3">
    <name type="scientific">Luteimonas fraxinea</name>
    <dbReference type="NCBI Taxonomy" id="2901869"/>
    <lineage>
        <taxon>Bacteria</taxon>
        <taxon>Pseudomonadati</taxon>
        <taxon>Pseudomonadota</taxon>
        <taxon>Gammaproteobacteria</taxon>
        <taxon>Lysobacterales</taxon>
        <taxon>Lysobacteraceae</taxon>
        <taxon>Luteimonas</taxon>
    </lineage>
</organism>
<keyword evidence="3" id="KW-1185">Reference proteome</keyword>
<dbReference type="RefSeq" id="WP_232137285.1">
    <property type="nucleotide sequence ID" value="NZ_CP089507.1"/>
</dbReference>
<reference evidence="2" key="2">
    <citation type="journal article" date="2022" name="Syst. Appl. Microbiol.">
        <title>Physiological and genomic characterisation of Luteimonas fraxinea sp. nov., a bacterial species associated with trees tolerant to ash dieback.</title>
        <authorList>
            <person name="Ulrich K."/>
            <person name="Becker R."/>
            <person name="Behrendt U."/>
            <person name="Kube M."/>
            <person name="Schneck V."/>
            <person name="Ulrich A."/>
        </authorList>
    </citation>
    <scope>NUCLEOTIDE SEQUENCE</scope>
    <source>
        <strain evidence="2">A1P009</strain>
    </source>
</reference>
<accession>A0ABS8UGL4</accession>
<protein>
    <submittedName>
        <fullName evidence="2">Uncharacterized protein</fullName>
    </submittedName>
</protein>
<dbReference type="Proteomes" id="UP001430360">
    <property type="component" value="Unassembled WGS sequence"/>
</dbReference>